<dbReference type="FunFam" id="3.30.1330.10:FF:000004">
    <property type="entry name" value="Phosphoribosylformylglycinamidine synthase subunit PurL"/>
    <property type="match status" value="1"/>
</dbReference>
<keyword evidence="3 8" id="KW-0479">Metal-binding</keyword>
<dbReference type="InterPro" id="IPR041609">
    <property type="entry name" value="PurL_linker"/>
</dbReference>
<dbReference type="NCBIfam" id="NF002290">
    <property type="entry name" value="PRK01213.1"/>
    <property type="match status" value="1"/>
</dbReference>
<dbReference type="InterPro" id="IPR036676">
    <property type="entry name" value="PurM-like_C_sf"/>
</dbReference>
<dbReference type="PANTHER" id="PTHR43555">
    <property type="entry name" value="PHOSPHORIBOSYLFORMYLGLYCINAMIDINE SYNTHASE SUBUNIT PURL"/>
    <property type="match status" value="1"/>
</dbReference>
<gene>
    <name evidence="8 12" type="primary">purL</name>
    <name evidence="12" type="ORF">ROA7023_00287</name>
</gene>
<feature type="domain" description="PurM-like N-terminal" evidence="9">
    <location>
        <begin position="433"/>
        <end position="550"/>
    </location>
</feature>
<evidence type="ECO:0000259" key="11">
    <source>
        <dbReference type="Pfam" id="PF18072"/>
    </source>
</evidence>
<dbReference type="SUPFAM" id="SSF55326">
    <property type="entry name" value="PurM N-terminal domain-like"/>
    <property type="match status" value="2"/>
</dbReference>
<organism evidence="12 13">
    <name type="scientific">Roseisalinus antarcticus</name>
    <dbReference type="NCBI Taxonomy" id="254357"/>
    <lineage>
        <taxon>Bacteria</taxon>
        <taxon>Pseudomonadati</taxon>
        <taxon>Pseudomonadota</taxon>
        <taxon>Alphaproteobacteria</taxon>
        <taxon>Rhodobacterales</taxon>
        <taxon>Roseobacteraceae</taxon>
        <taxon>Roseisalinus</taxon>
    </lineage>
</organism>
<dbReference type="Pfam" id="PF18072">
    <property type="entry name" value="FGAR-AT_linker"/>
    <property type="match status" value="1"/>
</dbReference>
<dbReference type="GO" id="GO:0004642">
    <property type="term" value="F:phosphoribosylformylglycinamidine synthase activity"/>
    <property type="evidence" value="ECO:0007669"/>
    <property type="project" value="UniProtKB-UniRule"/>
</dbReference>
<evidence type="ECO:0000256" key="2">
    <source>
        <dbReference type="ARBA" id="ARBA00022598"/>
    </source>
</evidence>
<feature type="binding site" evidence="8">
    <location>
        <position position="50"/>
    </location>
    <ligand>
        <name>ATP</name>
        <dbReference type="ChEBI" id="CHEBI:30616"/>
    </ligand>
</feature>
<dbReference type="NCBIfam" id="TIGR01736">
    <property type="entry name" value="FGAM_synth_II"/>
    <property type="match status" value="1"/>
</dbReference>
<dbReference type="InterPro" id="IPR010074">
    <property type="entry name" value="PRibForGlyAmidine_synth_PurL"/>
</dbReference>
<feature type="binding site" evidence="8">
    <location>
        <position position="526"/>
    </location>
    <ligand>
        <name>Mg(2+)</name>
        <dbReference type="ChEBI" id="CHEBI:18420"/>
        <label>1</label>
    </ligand>
</feature>
<dbReference type="RefSeq" id="WP_085877211.1">
    <property type="nucleotide sequence ID" value="NZ_FWFZ01000001.1"/>
</dbReference>
<dbReference type="OrthoDB" id="9804441at2"/>
<dbReference type="AlphaFoldDB" id="A0A1Y5RFR0"/>
<dbReference type="EC" id="6.3.5.3" evidence="8"/>
<reference evidence="12 13" key="1">
    <citation type="submission" date="2017-03" db="EMBL/GenBank/DDBJ databases">
        <authorList>
            <person name="Afonso C.L."/>
            <person name="Miller P.J."/>
            <person name="Scott M.A."/>
            <person name="Spackman E."/>
            <person name="Goraichik I."/>
            <person name="Dimitrov K.M."/>
            <person name="Suarez D.L."/>
            <person name="Swayne D.E."/>
        </authorList>
    </citation>
    <scope>NUCLEOTIDE SEQUENCE [LARGE SCALE GENOMIC DNA]</scope>
    <source>
        <strain evidence="12 13">CECT 7023</strain>
    </source>
</reference>
<feature type="binding site" evidence="8">
    <location>
        <position position="238"/>
    </location>
    <ligand>
        <name>substrate</name>
    </ligand>
</feature>
<dbReference type="EMBL" id="FWFZ01000001">
    <property type="protein sequence ID" value="SLN16448.1"/>
    <property type="molecule type" value="Genomic_DNA"/>
</dbReference>
<comment type="subunit">
    <text evidence="8">Monomer. Part of the FGAM synthase complex composed of 1 PurL, 1 PurQ and 2 PurS subunits.</text>
</comment>
<comment type="catalytic activity">
    <reaction evidence="8">
        <text>N(2)-formyl-N(1)-(5-phospho-beta-D-ribosyl)glycinamide + L-glutamine + ATP + H2O = 2-formamido-N(1)-(5-O-phospho-beta-D-ribosyl)acetamidine + L-glutamate + ADP + phosphate + H(+)</text>
        <dbReference type="Rhea" id="RHEA:17129"/>
        <dbReference type="ChEBI" id="CHEBI:15377"/>
        <dbReference type="ChEBI" id="CHEBI:15378"/>
        <dbReference type="ChEBI" id="CHEBI:29985"/>
        <dbReference type="ChEBI" id="CHEBI:30616"/>
        <dbReference type="ChEBI" id="CHEBI:43474"/>
        <dbReference type="ChEBI" id="CHEBI:58359"/>
        <dbReference type="ChEBI" id="CHEBI:147286"/>
        <dbReference type="ChEBI" id="CHEBI:147287"/>
        <dbReference type="ChEBI" id="CHEBI:456216"/>
        <dbReference type="EC" id="6.3.5.3"/>
    </reaction>
</comment>
<evidence type="ECO:0000256" key="3">
    <source>
        <dbReference type="ARBA" id="ARBA00022723"/>
    </source>
</evidence>
<dbReference type="InterPro" id="IPR010918">
    <property type="entry name" value="PurM-like_C_dom"/>
</dbReference>
<dbReference type="InterPro" id="IPR016188">
    <property type="entry name" value="PurM-like_N"/>
</dbReference>
<feature type="binding site" evidence="8">
    <location>
        <begin position="92"/>
        <end position="95"/>
    </location>
    <ligand>
        <name>substrate</name>
    </ligand>
</feature>
<evidence type="ECO:0000256" key="8">
    <source>
        <dbReference type="HAMAP-Rule" id="MF_00420"/>
    </source>
</evidence>
<comment type="subcellular location">
    <subcellularLocation>
        <location evidence="8">Cytoplasm</location>
    </subcellularLocation>
</comment>
<comment type="pathway">
    <text evidence="8">Purine metabolism; IMP biosynthesis via de novo pathway; 5-amino-1-(5-phospho-D-ribosyl)imidazole from N(2)-formyl-N(1)-(5-phospho-D-ribosyl)glycinamide: step 1/2.</text>
</comment>
<keyword evidence="5 8" id="KW-0658">Purine biosynthesis</keyword>
<feature type="binding site" evidence="8">
    <location>
        <position position="525"/>
    </location>
    <ligand>
        <name>ATP</name>
        <dbReference type="ChEBI" id="CHEBI:30616"/>
    </ligand>
</feature>
<feature type="active site" evidence="8">
    <location>
        <position position="47"/>
    </location>
</feature>
<feature type="binding site" evidence="8">
    <location>
        <position position="91"/>
    </location>
    <ligand>
        <name>Mg(2+)</name>
        <dbReference type="ChEBI" id="CHEBI:18420"/>
        <label>1</label>
    </ligand>
</feature>
<evidence type="ECO:0000256" key="4">
    <source>
        <dbReference type="ARBA" id="ARBA00022741"/>
    </source>
</evidence>
<comment type="similarity">
    <text evidence="8">Belongs to the FGAMS family.</text>
</comment>
<dbReference type="HAMAP" id="MF_00420">
    <property type="entry name" value="PurL_2"/>
    <property type="match status" value="1"/>
</dbReference>
<comment type="function">
    <text evidence="8">Part of the phosphoribosylformylglycinamidine synthase complex involved in the purines biosynthetic pathway. Catalyzes the ATP-dependent conversion of formylglycinamide ribonucleotide (FGAR) and glutamine to yield formylglycinamidine ribonucleotide (FGAM) and glutamate. The FGAM synthase complex is composed of three subunits. PurQ produces an ammonia molecule by converting glutamine to glutamate. PurL transfers the ammonia molecule to FGAR to form FGAM in an ATP-dependent manner. PurS interacts with PurQ and PurL and is thought to assist in the transfer of the ammonia molecule from PurQ to PurL.</text>
</comment>
<feature type="domain" description="PurM-like C-terminal" evidence="10">
    <location>
        <begin position="563"/>
        <end position="692"/>
    </location>
</feature>
<keyword evidence="1 8" id="KW-0963">Cytoplasm</keyword>
<evidence type="ECO:0000256" key="5">
    <source>
        <dbReference type="ARBA" id="ARBA00022755"/>
    </source>
</evidence>
<dbReference type="Pfam" id="PF02769">
    <property type="entry name" value="AIRS_C"/>
    <property type="match status" value="2"/>
</dbReference>
<evidence type="ECO:0000259" key="9">
    <source>
        <dbReference type="Pfam" id="PF00586"/>
    </source>
</evidence>
<dbReference type="InterPro" id="IPR036921">
    <property type="entry name" value="PurM-like_N_sf"/>
</dbReference>
<dbReference type="PANTHER" id="PTHR43555:SF1">
    <property type="entry name" value="PHOSPHORIBOSYLFORMYLGLYCINAMIDINE SYNTHASE SUBUNIT PURL"/>
    <property type="match status" value="1"/>
</dbReference>
<dbReference type="GO" id="GO:0000287">
    <property type="term" value="F:magnesium ion binding"/>
    <property type="evidence" value="ECO:0007669"/>
    <property type="project" value="UniProtKB-UniRule"/>
</dbReference>
<dbReference type="Proteomes" id="UP000193900">
    <property type="component" value="Unassembled WGS sequence"/>
</dbReference>
<dbReference type="GO" id="GO:0005737">
    <property type="term" value="C:cytoplasm"/>
    <property type="evidence" value="ECO:0007669"/>
    <property type="project" value="UniProtKB-SubCell"/>
</dbReference>
<dbReference type="Gene3D" id="3.30.1330.10">
    <property type="entry name" value="PurM-like, N-terminal domain"/>
    <property type="match status" value="2"/>
</dbReference>
<feature type="domain" description="PurM-like N-terminal" evidence="9">
    <location>
        <begin position="72"/>
        <end position="186"/>
    </location>
</feature>
<name>A0A1Y5RFR0_9RHOB</name>
<dbReference type="Pfam" id="PF00586">
    <property type="entry name" value="AIRS"/>
    <property type="match status" value="2"/>
</dbReference>
<keyword evidence="7 8" id="KW-0460">Magnesium</keyword>
<proteinExistence type="inferred from homology"/>
<feature type="domain" description="PurM-like C-terminal" evidence="10">
    <location>
        <begin position="200"/>
        <end position="350"/>
    </location>
</feature>
<feature type="binding site" evidence="8">
    <location>
        <begin position="310"/>
        <end position="312"/>
    </location>
    <ligand>
        <name>substrate</name>
    </ligand>
</feature>
<keyword evidence="4 8" id="KW-0547">Nucleotide-binding</keyword>
<keyword evidence="2 8" id="KW-0436">Ligase</keyword>
<dbReference type="Gene3D" id="3.90.650.10">
    <property type="entry name" value="PurM-like C-terminal domain"/>
    <property type="match status" value="2"/>
</dbReference>
<evidence type="ECO:0000313" key="13">
    <source>
        <dbReference type="Proteomes" id="UP000193900"/>
    </source>
</evidence>
<accession>A0A1Y5RFR0</accession>
<evidence type="ECO:0000256" key="7">
    <source>
        <dbReference type="ARBA" id="ARBA00022842"/>
    </source>
</evidence>
<feature type="binding site" evidence="8">
    <location>
        <position position="114"/>
    </location>
    <ligand>
        <name>substrate</name>
    </ligand>
</feature>
<dbReference type="GO" id="GO:0006189">
    <property type="term" value="P:'de novo' IMP biosynthetic process"/>
    <property type="evidence" value="ECO:0007669"/>
    <property type="project" value="UniProtKB-UniRule"/>
</dbReference>
<dbReference type="SUPFAM" id="SSF56042">
    <property type="entry name" value="PurM C-terminal domain-like"/>
    <property type="match status" value="2"/>
</dbReference>
<feature type="binding site" evidence="8">
    <location>
        <position position="488"/>
    </location>
    <ligand>
        <name>ATP</name>
        <dbReference type="ChEBI" id="CHEBI:30616"/>
    </ligand>
</feature>
<feature type="active site" description="Proton acceptor" evidence="8">
    <location>
        <position position="93"/>
    </location>
</feature>
<feature type="binding site" evidence="8">
    <location>
        <position position="89"/>
    </location>
    <ligand>
        <name>ATP</name>
        <dbReference type="ChEBI" id="CHEBI:30616"/>
    </ligand>
</feature>
<comment type="caution">
    <text evidence="8">Lacks conserved residue(s) required for the propagation of feature annotation.</text>
</comment>
<dbReference type="PIRSF" id="PIRSF001587">
    <property type="entry name" value="FGAM_synthase_II"/>
    <property type="match status" value="1"/>
</dbReference>
<dbReference type="CDD" id="cd02204">
    <property type="entry name" value="PurL_repeat2"/>
    <property type="match status" value="1"/>
</dbReference>
<evidence type="ECO:0000256" key="1">
    <source>
        <dbReference type="ARBA" id="ARBA00022490"/>
    </source>
</evidence>
<evidence type="ECO:0000313" key="12">
    <source>
        <dbReference type="EMBL" id="SLN16448.1"/>
    </source>
</evidence>
<evidence type="ECO:0000256" key="6">
    <source>
        <dbReference type="ARBA" id="ARBA00022840"/>
    </source>
</evidence>
<keyword evidence="13" id="KW-1185">Reference proteome</keyword>
<sequence length="719" mass="76091">MQEPAITEDLIAAHGIKPDEYAEILRILNREPSFTELGIFSAMWNEHCSYKSSKKWLRTLPTTGPQVICGPGENAGVVDIGDGQAVVFKMESHNHPSYIEPYQGAATGMGGILRDVFTMGARPIAAMNALSFGAPDHAKTRQLVHGVVEGIGGYGNCFGVPTVGGEVRFHSAYNGNCLVNAFAAGLADADAIFYSAASGVGRPVVYLGAKTGRDGVGGATMASAEFDDTIEDKRPTVQVGDPFTEKRLMEACLELMRTGAVVSIQDMGAAGLTCSAVEMGDKGNLGVRLDLEKVPVREPNMTAYEMMLSESQERMLMVLDPAKEAEARAVFDKWDLDFAIVGETIAEDRFLIVHNGTTMADLPLKALSGNAPEYDRPWEPTPTPAPAPEIPGVDPIDGLKALISSPNYAAKSWVYEQYDQMVMADTLRPPGGGAGIVRVHGTQKALAFTSDVTPRYVKANPVEGGKQAVAEAYRNLTAVGALPLATTDNLNFGNPEKPEIMGQFVGALQGIGAACKALDMPIVSGNVSLYNETDGVGILPTPTIGAVGLIADADAAITGTARSGHVLMLLGKTRGHLGQSALLAEVFGREEGDAPPVDLVEEKRLGGFIRANSAHIRACTDIADGGLILAAFEMAEAGDTGLHLDKADTPTLFGEDQGRYLIACNFDYAEALMTAAGSARVPLAMIGRFKGDTFRVGRVRAPMAELSALYRGSFGQTFG</sequence>
<protein>
    <recommendedName>
        <fullName evidence="8">Phosphoribosylformylglycinamidine synthase subunit PurL</fullName>
        <shortName evidence="8">FGAM synthase</shortName>
        <ecNumber evidence="8">6.3.5.3</ecNumber>
    </recommendedName>
    <alternativeName>
        <fullName evidence="8">Formylglycinamide ribonucleotide amidotransferase subunit II</fullName>
        <shortName evidence="8">FGAR amidotransferase II</shortName>
        <shortName evidence="8">FGAR-AT II</shortName>
    </alternativeName>
    <alternativeName>
        <fullName evidence="8">Glutamine amidotransferase PurL</fullName>
    </alternativeName>
    <alternativeName>
        <fullName evidence="8">Phosphoribosylformylglycinamidine synthase subunit II</fullName>
    </alternativeName>
</protein>
<feature type="domain" description="Phosphoribosylformylglycinamidine synthase linker" evidence="11">
    <location>
        <begin position="15"/>
        <end position="51"/>
    </location>
</feature>
<dbReference type="GO" id="GO:0005524">
    <property type="term" value="F:ATP binding"/>
    <property type="evidence" value="ECO:0007669"/>
    <property type="project" value="UniProtKB-UniRule"/>
</dbReference>
<feature type="binding site" evidence="8">
    <location>
        <position position="266"/>
    </location>
    <ligand>
        <name>Mg(2+)</name>
        <dbReference type="ChEBI" id="CHEBI:18420"/>
        <label>2</label>
    </ligand>
</feature>
<feature type="binding site" evidence="8">
    <location>
        <position position="115"/>
    </location>
    <ligand>
        <name>Mg(2+)</name>
        <dbReference type="ChEBI" id="CHEBI:18420"/>
        <label>2</label>
    </ligand>
</feature>
<feature type="binding site" evidence="8">
    <location>
        <position position="528"/>
    </location>
    <ligand>
        <name>substrate</name>
    </ligand>
</feature>
<dbReference type="CDD" id="cd02203">
    <property type="entry name" value="PurL_repeat1"/>
    <property type="match status" value="1"/>
</dbReference>
<evidence type="ECO:0000259" key="10">
    <source>
        <dbReference type="Pfam" id="PF02769"/>
    </source>
</evidence>
<keyword evidence="6 8" id="KW-0067">ATP-binding</keyword>
<dbReference type="UniPathway" id="UPA00074">
    <property type="reaction ID" value="UER00128"/>
</dbReference>